<dbReference type="AlphaFoldDB" id="A0A2R3Z1V2"/>
<dbReference type="InterPro" id="IPR036691">
    <property type="entry name" value="Endo/exonu/phosph_ase_sf"/>
</dbReference>
<dbReference type="SUPFAM" id="SSF56219">
    <property type="entry name" value="DNase I-like"/>
    <property type="match status" value="1"/>
</dbReference>
<proteinExistence type="predicted"/>
<dbReference type="KEGG" id="grs:C7S20_02525"/>
<dbReference type="OrthoDB" id="1398885at2"/>
<reference evidence="2" key="1">
    <citation type="submission" date="2018-03" db="EMBL/GenBank/DDBJ databases">
        <title>Gramella fulva sp. nov., isolated from a dry surface of tidal flat.</title>
        <authorList>
            <person name="Hwang S.H."/>
            <person name="Hwang W.M."/>
            <person name="Kang K."/>
            <person name="Ahn T.-Y."/>
        </authorList>
    </citation>
    <scope>NUCLEOTIDE SEQUENCE [LARGE SCALE GENOMIC DNA]</scope>
    <source>
        <strain evidence="2">SH35</strain>
    </source>
</reference>
<dbReference type="Gene3D" id="3.60.10.10">
    <property type="entry name" value="Endonuclease/exonuclease/phosphatase"/>
    <property type="match status" value="1"/>
</dbReference>
<keyword evidence="2" id="KW-1185">Reference proteome</keyword>
<name>A0A2R3Z1V2_9FLAO</name>
<sequence>MKIAFYNIENLFFRHRELLEKPKSHNHSNWREELDNLMNTKSNRRYERIRELVYLLGFEHKDPFRYGYLNRKGMVMAMKPQHYELATRAGEITNWQGWIEIENRPLPTRSIHHKAQIIAETNADVLVLQEVESKPAVKVFLEKYLSHYPIAPYRDLSFSQGNDDRGLDQAVLVRKGIMLDSMGIYNQERESTGAFLFDRDFTAFRITGKTESFWILAVQFTAGIELKEELEKKRYRQSQAVARVYQQLREQGNDHILVLGSLFAVSYCYSLSPLLQDTDLKSISRHPQFLAAKDHGKDKDYYSLGAYGRGLNLKEEVYLLASPGMYSKIKRCGIDRRAIWPGTENQWRILTTLKQKEEQASQHPVLWMEVKF</sequence>
<dbReference type="RefSeq" id="WP_107011004.1">
    <property type="nucleotide sequence ID" value="NZ_CP028136.1"/>
</dbReference>
<evidence type="ECO:0008006" key="3">
    <source>
        <dbReference type="Google" id="ProtNLM"/>
    </source>
</evidence>
<gene>
    <name evidence="1" type="ORF">C7S20_02525</name>
</gene>
<dbReference type="EMBL" id="CP028136">
    <property type="protein sequence ID" value="AVR44226.1"/>
    <property type="molecule type" value="Genomic_DNA"/>
</dbReference>
<evidence type="ECO:0000313" key="1">
    <source>
        <dbReference type="EMBL" id="AVR44226.1"/>
    </source>
</evidence>
<accession>A0A2R3Z1V2</accession>
<organism evidence="1 2">
    <name type="scientific">Christiangramia fulva</name>
    <dbReference type="NCBI Taxonomy" id="2126553"/>
    <lineage>
        <taxon>Bacteria</taxon>
        <taxon>Pseudomonadati</taxon>
        <taxon>Bacteroidota</taxon>
        <taxon>Flavobacteriia</taxon>
        <taxon>Flavobacteriales</taxon>
        <taxon>Flavobacteriaceae</taxon>
        <taxon>Christiangramia</taxon>
    </lineage>
</organism>
<dbReference type="Proteomes" id="UP000241507">
    <property type="component" value="Chromosome"/>
</dbReference>
<evidence type="ECO:0000313" key="2">
    <source>
        <dbReference type="Proteomes" id="UP000241507"/>
    </source>
</evidence>
<protein>
    <recommendedName>
        <fullName evidence="3">Endonuclease/exonuclease/phosphatase</fullName>
    </recommendedName>
</protein>